<organism evidence="2 4">
    <name type="scientific">Natrialba magadii (strain ATCC 43099 / DSM 3394 / CCM 3739 / CIP 104546 / IAM 13178 / JCM 8861 / NBRC 102185 / NCIMB 2190 / MS3)</name>
    <name type="common">Natronobacterium magadii</name>
    <dbReference type="NCBI Taxonomy" id="547559"/>
    <lineage>
        <taxon>Archaea</taxon>
        <taxon>Methanobacteriati</taxon>
        <taxon>Methanobacteriota</taxon>
        <taxon>Stenosarchaea group</taxon>
        <taxon>Halobacteria</taxon>
        <taxon>Halobacteriales</taxon>
        <taxon>Natrialbaceae</taxon>
        <taxon>Natrialba</taxon>
    </lineage>
</organism>
<dbReference type="EMBL" id="AOHS01000065">
    <property type="protein sequence ID" value="ELY23023.1"/>
    <property type="molecule type" value="Genomic_DNA"/>
</dbReference>
<reference evidence="2" key="4">
    <citation type="submission" date="2016-09" db="EMBL/GenBank/DDBJ databases">
        <authorList>
            <person name="Pfeiffer F."/>
        </authorList>
    </citation>
    <scope>NUCLEOTIDE SEQUENCE</scope>
    <source>
        <strain evidence="2">ATCC 43099</strain>
        <plasmid evidence="2">pNMAG03</plasmid>
    </source>
</reference>
<geneLocation type="plasmid" evidence="2 4">
    <name>pNMAG03</name>
</geneLocation>
<dbReference type="EMBL" id="CP001935">
    <property type="protein sequence ID" value="ADD07776.1"/>
    <property type="molecule type" value="Genomic_DNA"/>
</dbReference>
<proteinExistence type="predicted"/>
<evidence type="ECO:0000313" key="2">
    <source>
        <dbReference type="EMBL" id="ADD07776.1"/>
    </source>
</evidence>
<dbReference type="AlphaFoldDB" id="D3T2G7"/>
<reference evidence="3 5" key="3">
    <citation type="journal article" date="2014" name="PLoS Genet.">
        <title>Phylogenetically driven sequencing of extremely halophilic archaea reveals strategies for static and dynamic osmo-response.</title>
        <authorList>
            <person name="Becker E.A."/>
            <person name="Seitzer P.M."/>
            <person name="Tritt A."/>
            <person name="Larsen D."/>
            <person name="Krusor M."/>
            <person name="Yao A.I."/>
            <person name="Wu D."/>
            <person name="Madern D."/>
            <person name="Eisen J.A."/>
            <person name="Darling A.E."/>
            <person name="Facciotti M.T."/>
        </authorList>
    </citation>
    <scope>NUCLEOTIDE SEQUENCE [LARGE SCALE GENOMIC DNA]</scope>
    <source>
        <strain evidence="5">ATCC 43099 / DSM 3394 / CCM 3739 / CIP 104546 / IAM 13178 / JCM 8861 / NBRC 102185 / NCIMB 2190 / MS3</strain>
        <strain evidence="3">MS-3</strain>
    </source>
</reference>
<dbReference type="GeneID" id="8826896"/>
<keyword evidence="4" id="KW-1185">Reference proteome</keyword>
<feature type="compositionally biased region" description="Acidic residues" evidence="1">
    <location>
        <begin position="108"/>
        <end position="118"/>
    </location>
</feature>
<dbReference type="Proteomes" id="UP000001879">
    <property type="component" value="Plasmid pNMAG03"/>
</dbReference>
<reference evidence="2 4" key="2">
    <citation type="journal article" date="2012" name="BMC Genomics">
        <title>A comparative genomics perspective on the genetic content of the alkaliphilic haloarchaeon Natrialba magadii ATCC 43099T.</title>
        <authorList>
            <person name="Siddaramappa S."/>
            <person name="Challacombe J.F."/>
            <person name="Decastro R.E."/>
            <person name="Pfeiffer F."/>
            <person name="Sastre D.E."/>
            <person name="Gimenez M.I."/>
            <person name="Paggi R.A."/>
            <person name="Detter J.C."/>
            <person name="Davenport K.W."/>
            <person name="Goodwin L.A."/>
            <person name="Kyrpides N."/>
            <person name="Tapia R."/>
            <person name="Pitluck S."/>
            <person name="Lucas S."/>
            <person name="Woyke T."/>
            <person name="Maupin-Furlow J.A."/>
        </authorList>
    </citation>
    <scope>NUCLEOTIDE SEQUENCE [LARGE SCALE GENOMIC DNA]</scope>
    <source>
        <strain evidence="2">ATCC 43099</strain>
        <strain evidence="4">ATCC 43099 / DSM 3394 / CCM 3739 / CIP 104546 / IAM 13178 / JCM 8861 / NBRC 102185 / NCIMB 2190 / MS3</strain>
    </source>
</reference>
<evidence type="ECO:0000313" key="4">
    <source>
        <dbReference type="Proteomes" id="UP000001879"/>
    </source>
</evidence>
<keyword evidence="2" id="KW-0614">Plasmid</keyword>
<name>D3T2G7_NATMM</name>
<reference evidence="4" key="1">
    <citation type="submission" date="2010-02" db="EMBL/GenBank/DDBJ databases">
        <title>Complete sequence of plasmid 3 of Natrialba magadii ATCC 43099.</title>
        <authorList>
            <consortium name="US DOE Joint Genome Institute"/>
            <person name="Lucas S."/>
            <person name="Copeland A."/>
            <person name="Lapidus A."/>
            <person name="Cheng J.-F."/>
            <person name="Bruce D."/>
            <person name="Goodwin L."/>
            <person name="Pitluck S."/>
            <person name="Davenport K."/>
            <person name="Saunders E."/>
            <person name="Detter J.C."/>
            <person name="Han C."/>
            <person name="Tapia R."/>
            <person name="Land M."/>
            <person name="Hauser L."/>
            <person name="Kyrpides N."/>
            <person name="Mikhailova N."/>
            <person name="De Castro R.E."/>
            <person name="Maupin-Furlow J.A."/>
            <person name="Woyke T."/>
        </authorList>
    </citation>
    <scope>NUCLEOTIDE SEQUENCE [LARGE SCALE GENOMIC DNA]</scope>
    <source>
        <strain evidence="4">ATCC 43099 / DSM 3394 / CCM 3739 / CIP 104546 / IAM 13178 / JCM 8861 / NBRC 102185 / NCIMB 2190 / MS3</strain>
        <plasmid evidence="4">pNMAG03</plasmid>
    </source>
</reference>
<dbReference type="RefSeq" id="WP_004268265.1">
    <property type="nucleotide sequence ID" value="NC_013925.1"/>
</dbReference>
<evidence type="ECO:0000313" key="5">
    <source>
        <dbReference type="Proteomes" id="UP000011543"/>
    </source>
</evidence>
<feature type="region of interest" description="Disordered" evidence="1">
    <location>
        <begin position="86"/>
        <end position="130"/>
    </location>
</feature>
<dbReference type="KEGG" id="nmg:Nmag_4268"/>
<sequence>MGTQYDGSDVSVIFAGMRIEQLQSVSTPDVSYPGEYDRTLGDDDDVFVTDDTPEELEGELVVAPTSGSIDDLEQHLHDRTIDTLTIRFPPDHSQSSETYSGTALTERSDEDFDGDDSDDRTYSFVSEDIE</sequence>
<dbReference type="PATRIC" id="fig|547559.17.peg.4183"/>
<dbReference type="Proteomes" id="UP000011543">
    <property type="component" value="Unassembled WGS sequence"/>
</dbReference>
<dbReference type="HOGENOM" id="CLU_1933312_0_0_2"/>
<protein>
    <submittedName>
        <fullName evidence="2">Capsid protein gpA/gpH</fullName>
    </submittedName>
</protein>
<accession>D3T2G7</accession>
<evidence type="ECO:0000313" key="3">
    <source>
        <dbReference type="EMBL" id="ELY23023.1"/>
    </source>
</evidence>
<feature type="compositionally biased region" description="Polar residues" evidence="1">
    <location>
        <begin position="92"/>
        <end position="105"/>
    </location>
</feature>
<evidence type="ECO:0000256" key="1">
    <source>
        <dbReference type="SAM" id="MobiDB-lite"/>
    </source>
</evidence>
<gene>
    <name evidence="2" type="ordered locus">Nmag_4268</name>
    <name evidence="3" type="ORF">C500_21205</name>
</gene>